<feature type="transmembrane region" description="Helical" evidence="7">
    <location>
        <begin position="345"/>
        <end position="368"/>
    </location>
</feature>
<dbReference type="Pfam" id="PF07690">
    <property type="entry name" value="MFS_1"/>
    <property type="match status" value="1"/>
</dbReference>
<feature type="transmembrane region" description="Helical" evidence="7">
    <location>
        <begin position="397"/>
        <end position="415"/>
    </location>
</feature>
<keyword evidence="10" id="KW-1185">Reference proteome</keyword>
<dbReference type="SUPFAM" id="SSF103473">
    <property type="entry name" value="MFS general substrate transporter"/>
    <property type="match status" value="1"/>
</dbReference>
<evidence type="ECO:0000256" key="1">
    <source>
        <dbReference type="ARBA" id="ARBA00004651"/>
    </source>
</evidence>
<feature type="transmembrane region" description="Helical" evidence="7">
    <location>
        <begin position="44"/>
        <end position="64"/>
    </location>
</feature>
<gene>
    <name evidence="9" type="ORF">FPZ44_00565</name>
</gene>
<dbReference type="Gene3D" id="1.20.1250.20">
    <property type="entry name" value="MFS general substrate transporter like domains"/>
    <property type="match status" value="1"/>
</dbReference>
<dbReference type="PANTHER" id="PTHR43266">
    <property type="entry name" value="MACROLIDE-EFFLUX PROTEIN"/>
    <property type="match status" value="1"/>
</dbReference>
<keyword evidence="5 7" id="KW-1133">Transmembrane helix</keyword>
<evidence type="ECO:0000313" key="10">
    <source>
        <dbReference type="Proteomes" id="UP000318102"/>
    </source>
</evidence>
<feature type="transmembrane region" description="Helical" evidence="7">
    <location>
        <begin position="169"/>
        <end position="190"/>
    </location>
</feature>
<dbReference type="AlphaFoldDB" id="A0A559IVL3"/>
<evidence type="ECO:0000256" key="6">
    <source>
        <dbReference type="ARBA" id="ARBA00023136"/>
    </source>
</evidence>
<evidence type="ECO:0000256" key="7">
    <source>
        <dbReference type="SAM" id="Phobius"/>
    </source>
</evidence>
<dbReference type="InterPro" id="IPR036259">
    <property type="entry name" value="MFS_trans_sf"/>
</dbReference>
<protein>
    <submittedName>
        <fullName evidence="9">MFS transporter</fullName>
    </submittedName>
</protein>
<dbReference type="PANTHER" id="PTHR43266:SF2">
    <property type="entry name" value="MAJOR FACILITATOR SUPERFAMILY (MFS) PROFILE DOMAIN-CONTAINING PROTEIN"/>
    <property type="match status" value="1"/>
</dbReference>
<name>A0A559IVL3_9BACL</name>
<keyword evidence="6 7" id="KW-0472">Membrane</keyword>
<evidence type="ECO:0000259" key="8">
    <source>
        <dbReference type="PROSITE" id="PS50850"/>
    </source>
</evidence>
<reference evidence="9 10" key="1">
    <citation type="submission" date="2019-07" db="EMBL/GenBank/DDBJ databases">
        <authorList>
            <person name="Kim J."/>
        </authorList>
    </citation>
    <scope>NUCLEOTIDE SEQUENCE [LARGE SCALE GENOMIC DNA]</scope>
    <source>
        <strain evidence="9 10">N4</strain>
    </source>
</reference>
<dbReference type="GO" id="GO:0005886">
    <property type="term" value="C:plasma membrane"/>
    <property type="evidence" value="ECO:0007669"/>
    <property type="project" value="UniProtKB-SubCell"/>
</dbReference>
<keyword evidence="2" id="KW-0813">Transport</keyword>
<proteinExistence type="predicted"/>
<dbReference type="CDD" id="cd06173">
    <property type="entry name" value="MFS_MefA_like"/>
    <property type="match status" value="1"/>
</dbReference>
<organism evidence="9 10">
    <name type="scientific">Paenibacillus agilis</name>
    <dbReference type="NCBI Taxonomy" id="3020863"/>
    <lineage>
        <taxon>Bacteria</taxon>
        <taxon>Bacillati</taxon>
        <taxon>Bacillota</taxon>
        <taxon>Bacilli</taxon>
        <taxon>Bacillales</taxon>
        <taxon>Paenibacillaceae</taxon>
        <taxon>Paenibacillus</taxon>
    </lineage>
</organism>
<evidence type="ECO:0000256" key="2">
    <source>
        <dbReference type="ARBA" id="ARBA00022448"/>
    </source>
</evidence>
<dbReference type="GO" id="GO:0022857">
    <property type="term" value="F:transmembrane transporter activity"/>
    <property type="evidence" value="ECO:0007669"/>
    <property type="project" value="InterPro"/>
</dbReference>
<dbReference type="OrthoDB" id="9775268at2"/>
<keyword evidence="4 7" id="KW-0812">Transmembrane</keyword>
<feature type="transmembrane region" description="Helical" evidence="7">
    <location>
        <begin position="12"/>
        <end position="38"/>
    </location>
</feature>
<evidence type="ECO:0000256" key="5">
    <source>
        <dbReference type="ARBA" id="ARBA00022989"/>
    </source>
</evidence>
<dbReference type="RefSeq" id="WP_144986412.1">
    <property type="nucleotide sequence ID" value="NZ_VNJK01000001.1"/>
</dbReference>
<dbReference type="InterPro" id="IPR020846">
    <property type="entry name" value="MFS_dom"/>
</dbReference>
<evidence type="ECO:0000256" key="4">
    <source>
        <dbReference type="ARBA" id="ARBA00022692"/>
    </source>
</evidence>
<feature type="transmembrane region" description="Helical" evidence="7">
    <location>
        <begin position="102"/>
        <end position="120"/>
    </location>
</feature>
<comment type="subcellular location">
    <subcellularLocation>
        <location evidence="1">Cell membrane</location>
        <topology evidence="1">Multi-pass membrane protein</topology>
    </subcellularLocation>
</comment>
<feature type="transmembrane region" description="Helical" evidence="7">
    <location>
        <begin position="256"/>
        <end position="277"/>
    </location>
</feature>
<dbReference type="EMBL" id="VNJK01000001">
    <property type="protein sequence ID" value="TVX91678.1"/>
    <property type="molecule type" value="Genomic_DNA"/>
</dbReference>
<evidence type="ECO:0000313" key="9">
    <source>
        <dbReference type="EMBL" id="TVX91678.1"/>
    </source>
</evidence>
<keyword evidence="3" id="KW-1003">Cell membrane</keyword>
<feature type="transmembrane region" description="Helical" evidence="7">
    <location>
        <begin position="223"/>
        <end position="244"/>
    </location>
</feature>
<comment type="caution">
    <text evidence="9">The sequence shown here is derived from an EMBL/GenBank/DDBJ whole genome shotgun (WGS) entry which is preliminary data.</text>
</comment>
<feature type="domain" description="Major facilitator superfamily (MFS) profile" evidence="8">
    <location>
        <begin position="11"/>
        <end position="424"/>
    </location>
</feature>
<feature type="transmembrane region" description="Helical" evidence="7">
    <location>
        <begin position="284"/>
        <end position="302"/>
    </location>
</feature>
<dbReference type="Proteomes" id="UP000318102">
    <property type="component" value="Unassembled WGS sequence"/>
</dbReference>
<feature type="transmembrane region" description="Helical" evidence="7">
    <location>
        <begin position="308"/>
        <end position="333"/>
    </location>
</feature>
<dbReference type="InterPro" id="IPR011701">
    <property type="entry name" value="MFS"/>
</dbReference>
<evidence type="ECO:0000256" key="3">
    <source>
        <dbReference type="ARBA" id="ARBA00022475"/>
    </source>
</evidence>
<dbReference type="PROSITE" id="PS50850">
    <property type="entry name" value="MFS"/>
    <property type="match status" value="1"/>
</dbReference>
<sequence>MERVQNKSFNKFLIVWMGQLIASIGAGLTAFSLGVYAFEQTNTATSVALVALCSFLPNILLRPIGGVLADRFDRRLMMIIGDLGAAAGLIFILLMMMLNGHISLWIIYVGVTVSAIFTALQSPAYKASATDLLTEEEYSKGSGLLQLAESAKLLFSPIIAGFLLSITTISTILVINIATFLVAVLAVLVIKRGLQVATKESASQSFVKELAEGWQSVTSNKGVLLLVIIISIITFYLGFLQTLIGPMILSFADAQTLGMFQSVSAIGMLLGSIVIGLFKVTKQYVPMLIIGLVIAGIAFSLHGVTTNMFFLTAAGFVFLTTLPFINMSCDVLVRRNIDNEKQGRVWGIIGILSQLGFIIAYSLAGFLADHVFNPLLQEGGLFAPTLGQFIGTGPGRGIGLLFIIAGILVVVVAVITSRIKSIRELDTNQDAASHSM</sequence>
<accession>A0A559IVL3</accession>
<feature type="transmembrane region" description="Helical" evidence="7">
    <location>
        <begin position="76"/>
        <end position="96"/>
    </location>
</feature>